<accession>A0A0A0EUT7</accession>
<dbReference type="Pfam" id="PF13649">
    <property type="entry name" value="Methyltransf_25"/>
    <property type="match status" value="1"/>
</dbReference>
<sequence length="261" mass="28896">MNPIFDAYAAYYDLLYQGKDYTGEASYVLELLAEQGLTTGSILELGCGTGKHSTAFAHAGFDVEGIDLSQQMIDRAIQLNGGSTPNAIFSVGDARTLRTGKKYDAVLALFHVASYQTSNRDISQMFDTAAAHLDEGGIFIFDYWHGPGVLTDLPEIRKKVLEDATCEIVRIATPTMHPSKNVVDVDYHIEARRKGESRVDSAAERHSMRYFFEPELEVLLELSGLCKIGTFEFLTKSAPSLKTWQAITISSLLKRDSTQHT</sequence>
<protein>
    <recommendedName>
        <fullName evidence="4">Methyltransferase domain-containing protein</fullName>
    </recommendedName>
</protein>
<gene>
    <name evidence="5" type="ORF">N800_03650</name>
</gene>
<evidence type="ECO:0000313" key="6">
    <source>
        <dbReference type="Proteomes" id="UP000029998"/>
    </source>
</evidence>
<keyword evidence="2" id="KW-0808">Transferase</keyword>
<dbReference type="CDD" id="cd02440">
    <property type="entry name" value="AdoMet_MTases"/>
    <property type="match status" value="1"/>
</dbReference>
<dbReference type="OrthoDB" id="5800887at2"/>
<dbReference type="AlphaFoldDB" id="A0A0A0EUT7"/>
<dbReference type="Gene3D" id="2.20.130.10">
    <property type="entry name" value="CAC2371-like domains"/>
    <property type="match status" value="1"/>
</dbReference>
<dbReference type="Proteomes" id="UP000029998">
    <property type="component" value="Unassembled WGS sequence"/>
</dbReference>
<dbReference type="PANTHER" id="PTHR43464">
    <property type="entry name" value="METHYLTRANSFERASE"/>
    <property type="match status" value="1"/>
</dbReference>
<dbReference type="GO" id="GO:0008168">
    <property type="term" value="F:methyltransferase activity"/>
    <property type="evidence" value="ECO:0007669"/>
    <property type="project" value="UniProtKB-KW"/>
</dbReference>
<dbReference type="RefSeq" id="WP_036138464.1">
    <property type="nucleotide sequence ID" value="NZ_AVPU01000020.1"/>
</dbReference>
<dbReference type="STRING" id="1385517.N800_03650"/>
<proteinExistence type="predicted"/>
<dbReference type="Gene3D" id="3.40.50.150">
    <property type="entry name" value="Vaccinia Virus protein VP39"/>
    <property type="match status" value="1"/>
</dbReference>
<keyword evidence="1" id="KW-0489">Methyltransferase</keyword>
<keyword evidence="6" id="KW-1185">Reference proteome</keyword>
<dbReference type="InterPro" id="IPR041698">
    <property type="entry name" value="Methyltransf_25"/>
</dbReference>
<keyword evidence="3" id="KW-0949">S-adenosyl-L-methionine</keyword>
<organism evidence="5 6">
    <name type="scientific">Lysobacter daejeonensis GH1-9</name>
    <dbReference type="NCBI Taxonomy" id="1385517"/>
    <lineage>
        <taxon>Bacteria</taxon>
        <taxon>Pseudomonadati</taxon>
        <taxon>Pseudomonadota</taxon>
        <taxon>Gammaproteobacteria</taxon>
        <taxon>Lysobacterales</taxon>
        <taxon>Lysobacteraceae</taxon>
        <taxon>Aerolutibacter</taxon>
    </lineage>
</organism>
<dbReference type="PANTHER" id="PTHR43464:SF19">
    <property type="entry name" value="UBIQUINONE BIOSYNTHESIS O-METHYLTRANSFERASE, MITOCHONDRIAL"/>
    <property type="match status" value="1"/>
</dbReference>
<dbReference type="EMBL" id="AVPU01000020">
    <property type="protein sequence ID" value="KGM53858.1"/>
    <property type="molecule type" value="Genomic_DNA"/>
</dbReference>
<evidence type="ECO:0000259" key="4">
    <source>
        <dbReference type="Pfam" id="PF13649"/>
    </source>
</evidence>
<dbReference type="InterPro" id="IPR029063">
    <property type="entry name" value="SAM-dependent_MTases_sf"/>
</dbReference>
<name>A0A0A0EUT7_9GAMM</name>
<evidence type="ECO:0000256" key="3">
    <source>
        <dbReference type="ARBA" id="ARBA00022691"/>
    </source>
</evidence>
<dbReference type="eggNOG" id="COG2226">
    <property type="taxonomic scope" value="Bacteria"/>
</dbReference>
<comment type="caution">
    <text evidence="5">The sequence shown here is derived from an EMBL/GenBank/DDBJ whole genome shotgun (WGS) entry which is preliminary data.</text>
</comment>
<feature type="domain" description="Methyltransferase" evidence="4">
    <location>
        <begin position="42"/>
        <end position="137"/>
    </location>
</feature>
<evidence type="ECO:0000313" key="5">
    <source>
        <dbReference type="EMBL" id="KGM53858.1"/>
    </source>
</evidence>
<evidence type="ECO:0000256" key="2">
    <source>
        <dbReference type="ARBA" id="ARBA00022679"/>
    </source>
</evidence>
<dbReference type="SUPFAM" id="SSF53335">
    <property type="entry name" value="S-adenosyl-L-methionine-dependent methyltransferases"/>
    <property type="match status" value="1"/>
</dbReference>
<reference evidence="5 6" key="1">
    <citation type="submission" date="2013-08" db="EMBL/GenBank/DDBJ databases">
        <title>Genome sequencing of Lysobacter.</title>
        <authorList>
            <person name="Zhang S."/>
            <person name="Wang G."/>
        </authorList>
    </citation>
    <scope>NUCLEOTIDE SEQUENCE [LARGE SCALE GENOMIC DNA]</scope>
    <source>
        <strain evidence="5 6">GH1-9</strain>
    </source>
</reference>
<dbReference type="GO" id="GO:0032259">
    <property type="term" value="P:methylation"/>
    <property type="evidence" value="ECO:0007669"/>
    <property type="project" value="UniProtKB-KW"/>
</dbReference>
<evidence type="ECO:0000256" key="1">
    <source>
        <dbReference type="ARBA" id="ARBA00022603"/>
    </source>
</evidence>